<evidence type="ECO:0000313" key="1">
    <source>
        <dbReference type="EMBL" id="XRP74684.1"/>
    </source>
</evidence>
<keyword evidence="1" id="KW-0614">Plasmid</keyword>
<sequence length="142" mass="15431">MDQIDAILNRDWEAATQRGKETLAGPLAESACYDQPSGEVVVQLNNGAVLRIQSTLLQGLENATPEEMADIHIGGRGTGLHFPHLDADFYVPALVEGVYGTPAWMHGLKQKLAHQKAVLTASGRRLTGVRHQKKTGDHRNVS</sequence>
<evidence type="ECO:0000313" key="2">
    <source>
        <dbReference type="Proteomes" id="UP001196097"/>
    </source>
</evidence>
<keyword evidence="2" id="KW-1185">Reference proteome</keyword>
<dbReference type="Proteomes" id="UP001196097">
    <property type="component" value="Plasmid pCF3-3"/>
</dbReference>
<protein>
    <submittedName>
        <fullName evidence="1">DUF2442 domain-containing protein</fullName>
    </submittedName>
</protein>
<organism evidence="1 2">
    <name type="scientific">Acidithiobacillus ferruginosus</name>
    <dbReference type="NCBI Taxonomy" id="3063951"/>
    <lineage>
        <taxon>Bacteria</taxon>
        <taxon>Pseudomonadati</taxon>
        <taxon>Pseudomonadota</taxon>
        <taxon>Acidithiobacillia</taxon>
        <taxon>Acidithiobacillales</taxon>
        <taxon>Acidithiobacillaceae</taxon>
        <taxon>Acidithiobacillus</taxon>
    </lineage>
</organism>
<reference evidence="1 2" key="1">
    <citation type="journal article" date="2021" name="ISME J.">
        <title>Genomic evolution of the class Acidithiobacillia: deep-branching Proteobacteria living in extreme acidic conditions.</title>
        <authorList>
            <person name="Moya-Beltran A."/>
            <person name="Beard S."/>
            <person name="Rojas-Villalobos C."/>
            <person name="Issotta F."/>
            <person name="Gallardo Y."/>
            <person name="Ulloa R."/>
            <person name="Giaveno A."/>
            <person name="Degli Esposti M."/>
            <person name="Johnson D.B."/>
            <person name="Quatrini R."/>
        </authorList>
    </citation>
    <scope>NUCLEOTIDE SEQUENCE [LARGE SCALE GENOMIC DNA]</scope>
    <source>
        <strain evidence="1 2">CF3</strain>
    </source>
</reference>
<dbReference type="EMBL" id="CP130949">
    <property type="protein sequence ID" value="XRP74684.1"/>
    <property type="molecule type" value="Genomic_DNA"/>
</dbReference>
<proteinExistence type="predicted"/>
<geneLocation type="plasmid" evidence="1 2">
    <name>pCF3-3</name>
</geneLocation>
<gene>
    <name evidence="1" type="ORF">HF292_015565</name>
</gene>
<name>A0ACD5IMN0_9PROT</name>
<accession>A0ACD5IMN0</accession>